<proteinExistence type="predicted"/>
<dbReference type="KEGG" id="orz:FNH13_15525"/>
<keyword evidence="1" id="KW-1133">Transmembrane helix</keyword>
<sequence length="219" mass="22305">MPRPTLTQADLVALCCAPILMGAAMLLDLTPLADDTTELLTLVAASPGRWMWANLVFLCAGVAWTVAALGLLRRLGSRSRTVALGAVGVAAGGVTLGLIEATMAYLPALAQSGASMSDRVGVVETLDASPLVLTFELVHIVGWLGGQLLIVVGLLLTRAVPRWVPVTLLVGLVGLVAFATGPGLALASCVLAAGSTGLAVHLARARQLPAPAPHTLSVP</sequence>
<feature type="transmembrane region" description="Helical" evidence="1">
    <location>
        <begin position="50"/>
        <end position="72"/>
    </location>
</feature>
<name>A0A516GDG8_9MICO</name>
<dbReference type="AlphaFoldDB" id="A0A516GDG8"/>
<reference evidence="2 3" key="1">
    <citation type="submission" date="2019-07" db="EMBL/GenBank/DDBJ databases">
        <title>complete genome sequencing of Ornithinimicrobium sp. H23M54.</title>
        <authorList>
            <person name="Bae J.-W."/>
            <person name="Lee S.-Y."/>
        </authorList>
    </citation>
    <scope>NUCLEOTIDE SEQUENCE [LARGE SCALE GENOMIC DNA]</scope>
    <source>
        <strain evidence="2 3">H23M54</strain>
    </source>
</reference>
<dbReference type="Proteomes" id="UP000315395">
    <property type="component" value="Chromosome"/>
</dbReference>
<evidence type="ECO:0000313" key="3">
    <source>
        <dbReference type="Proteomes" id="UP000315395"/>
    </source>
</evidence>
<keyword evidence="3" id="KW-1185">Reference proteome</keyword>
<evidence type="ECO:0000313" key="2">
    <source>
        <dbReference type="EMBL" id="QDO89566.1"/>
    </source>
</evidence>
<feature type="transmembrane region" description="Helical" evidence="1">
    <location>
        <begin position="84"/>
        <end position="106"/>
    </location>
</feature>
<protein>
    <recommendedName>
        <fullName evidence="4">DUF4386 family protein</fullName>
    </recommendedName>
</protein>
<feature type="transmembrane region" description="Helical" evidence="1">
    <location>
        <begin position="12"/>
        <end position="30"/>
    </location>
</feature>
<evidence type="ECO:0000256" key="1">
    <source>
        <dbReference type="SAM" id="Phobius"/>
    </source>
</evidence>
<accession>A0A516GDG8</accession>
<dbReference type="EMBL" id="CP041616">
    <property type="protein sequence ID" value="QDO89566.1"/>
    <property type="molecule type" value="Genomic_DNA"/>
</dbReference>
<gene>
    <name evidence="2" type="ORF">FNH13_15525</name>
</gene>
<evidence type="ECO:0008006" key="4">
    <source>
        <dbReference type="Google" id="ProtNLM"/>
    </source>
</evidence>
<organism evidence="2 3">
    <name type="scientific">Ornithinimicrobium ciconiae</name>
    <dbReference type="NCBI Taxonomy" id="2594265"/>
    <lineage>
        <taxon>Bacteria</taxon>
        <taxon>Bacillati</taxon>
        <taxon>Actinomycetota</taxon>
        <taxon>Actinomycetes</taxon>
        <taxon>Micrococcales</taxon>
        <taxon>Ornithinimicrobiaceae</taxon>
        <taxon>Ornithinimicrobium</taxon>
    </lineage>
</organism>
<feature type="transmembrane region" description="Helical" evidence="1">
    <location>
        <begin position="137"/>
        <end position="156"/>
    </location>
</feature>
<keyword evidence="1" id="KW-0472">Membrane</keyword>
<keyword evidence="1" id="KW-0812">Transmembrane</keyword>
<dbReference type="RefSeq" id="WP_143784268.1">
    <property type="nucleotide sequence ID" value="NZ_CP041616.1"/>
</dbReference>
<feature type="transmembrane region" description="Helical" evidence="1">
    <location>
        <begin position="163"/>
        <end position="179"/>
    </location>
</feature>